<comment type="cofactor">
    <cofactor evidence="1 15">
        <name>Mg(2+)</name>
        <dbReference type="ChEBI" id="CHEBI:18420"/>
    </cofactor>
</comment>
<dbReference type="GO" id="GO:0004550">
    <property type="term" value="F:nucleoside diphosphate kinase activity"/>
    <property type="evidence" value="ECO:0007669"/>
    <property type="project" value="UniProtKB-UniRule"/>
</dbReference>
<dbReference type="EC" id="2.7.4.6" evidence="4 15"/>
<proteinExistence type="inferred from homology"/>
<dbReference type="SMART" id="SM00562">
    <property type="entry name" value="NDK"/>
    <property type="match status" value="1"/>
</dbReference>
<dbReference type="InterPro" id="IPR001564">
    <property type="entry name" value="Nucleoside_diP_kinase"/>
</dbReference>
<evidence type="ECO:0000256" key="13">
    <source>
        <dbReference type="ARBA" id="ARBA00022842"/>
    </source>
</evidence>
<feature type="active site" description="Pros-phosphohistidine intermediate" evidence="15 16">
    <location>
        <position position="117"/>
    </location>
</feature>
<comment type="function">
    <text evidence="15">Major role in the synthesis of nucleoside triphosphates other than ATP. The ATP gamma phosphate is transferred to the NDP beta phosphate via a ping-pong mechanism, using a phosphorylated active-site intermediate.</text>
</comment>
<feature type="binding site" evidence="15 16">
    <location>
        <position position="104"/>
    </location>
    <ligand>
        <name>ATP</name>
        <dbReference type="ChEBI" id="CHEBI:30616"/>
    </ligand>
</feature>
<dbReference type="GO" id="GO:0006241">
    <property type="term" value="P:CTP biosynthetic process"/>
    <property type="evidence" value="ECO:0007669"/>
    <property type="project" value="UniProtKB-UniRule"/>
</dbReference>
<gene>
    <name evidence="15" type="primary">ndk</name>
    <name evidence="20" type="ORF">GH984_02195</name>
</gene>
<evidence type="ECO:0000256" key="4">
    <source>
        <dbReference type="ARBA" id="ARBA00012966"/>
    </source>
</evidence>
<evidence type="ECO:0000256" key="6">
    <source>
        <dbReference type="ARBA" id="ARBA00022490"/>
    </source>
</evidence>
<keyword evidence="10 15" id="KW-0547">Nucleotide-binding</keyword>
<dbReference type="RefSeq" id="WP_153718565.1">
    <property type="nucleotide sequence ID" value="NZ_WJPP01000001.1"/>
</dbReference>
<feature type="domain" description="Nucleoside diphosphate kinase-like" evidence="19">
    <location>
        <begin position="3"/>
        <end position="140"/>
    </location>
</feature>
<evidence type="ECO:0000256" key="5">
    <source>
        <dbReference type="ARBA" id="ARBA00017632"/>
    </source>
</evidence>
<evidence type="ECO:0000256" key="3">
    <source>
        <dbReference type="ARBA" id="ARBA00008142"/>
    </source>
</evidence>
<evidence type="ECO:0000256" key="17">
    <source>
        <dbReference type="RuleBase" id="RU004011"/>
    </source>
</evidence>
<comment type="caution">
    <text evidence="20">The sequence shown here is derived from an EMBL/GenBank/DDBJ whole genome shotgun (WGS) entry which is preliminary data.</text>
</comment>
<dbReference type="EMBL" id="WJPP01000001">
    <property type="protein sequence ID" value="MRH77521.1"/>
    <property type="molecule type" value="Genomic_DNA"/>
</dbReference>
<evidence type="ECO:0000256" key="9">
    <source>
        <dbReference type="ARBA" id="ARBA00022723"/>
    </source>
</evidence>
<comment type="catalytic activity">
    <reaction evidence="15">
        <text>a ribonucleoside 5'-diphosphate + ATP = a ribonucleoside 5'-triphosphate + ADP</text>
        <dbReference type="Rhea" id="RHEA:18113"/>
        <dbReference type="ChEBI" id="CHEBI:30616"/>
        <dbReference type="ChEBI" id="CHEBI:57930"/>
        <dbReference type="ChEBI" id="CHEBI:61557"/>
        <dbReference type="ChEBI" id="CHEBI:456216"/>
        <dbReference type="EC" id="2.7.4.6"/>
    </reaction>
</comment>
<evidence type="ECO:0000256" key="2">
    <source>
        <dbReference type="ARBA" id="ARBA00004496"/>
    </source>
</evidence>
<sequence length="142" mass="15673">MSSERTLSIIKPDAVANNYIGEIYRRFETAGLQIIAARMMHLTREQAESFYGVHRERPFFADLVSFMISGPVMVQVLEGESAILKNREIMGATNPAEAAAGTIRHDLAETVDANAVHGSDAVDTAREEIAFFFGDDELHSRA</sequence>
<dbReference type="PROSITE" id="PS00469">
    <property type="entry name" value="NDPK"/>
    <property type="match status" value="1"/>
</dbReference>
<keyword evidence="9 15" id="KW-0479">Metal-binding</keyword>
<dbReference type="InterPro" id="IPR023005">
    <property type="entry name" value="Nucleoside_diP_kinase_AS"/>
</dbReference>
<keyword evidence="13 15" id="KW-0460">Magnesium</keyword>
<dbReference type="SUPFAM" id="SSF54919">
    <property type="entry name" value="Nucleoside diphosphate kinase, NDK"/>
    <property type="match status" value="1"/>
</dbReference>
<dbReference type="InterPro" id="IPR034907">
    <property type="entry name" value="NDK-like_dom"/>
</dbReference>
<evidence type="ECO:0000256" key="15">
    <source>
        <dbReference type="HAMAP-Rule" id="MF_00451"/>
    </source>
</evidence>
<evidence type="ECO:0000256" key="10">
    <source>
        <dbReference type="ARBA" id="ARBA00022741"/>
    </source>
</evidence>
<keyword evidence="21" id="KW-1185">Reference proteome</keyword>
<dbReference type="PRINTS" id="PR01243">
    <property type="entry name" value="NUCDPKINASE"/>
</dbReference>
<protein>
    <recommendedName>
        <fullName evidence="5 15">Nucleoside diphosphate kinase</fullName>
        <shortName evidence="15">NDK</shortName>
        <shortName evidence="15">NDP kinase</shortName>
        <ecNumber evidence="4 15">2.7.4.6</ecNumber>
    </recommendedName>
    <alternativeName>
        <fullName evidence="15">Nucleoside-2-P kinase</fullName>
    </alternativeName>
</protein>
<feature type="binding site" evidence="15 16">
    <location>
        <position position="87"/>
    </location>
    <ligand>
        <name>ATP</name>
        <dbReference type="ChEBI" id="CHEBI:30616"/>
    </ligand>
</feature>
<evidence type="ECO:0000256" key="18">
    <source>
        <dbReference type="RuleBase" id="RU004013"/>
    </source>
</evidence>
<evidence type="ECO:0000313" key="21">
    <source>
        <dbReference type="Proteomes" id="UP000433788"/>
    </source>
</evidence>
<evidence type="ECO:0000256" key="14">
    <source>
        <dbReference type="ARBA" id="ARBA00023080"/>
    </source>
</evidence>
<reference evidence="20 21" key="1">
    <citation type="submission" date="2019-11" db="EMBL/GenBank/DDBJ databases">
        <authorList>
            <person name="Zhang X.Y."/>
        </authorList>
    </citation>
    <scope>NUCLEOTIDE SEQUENCE [LARGE SCALE GENOMIC DNA]</scope>
    <source>
        <strain evidence="20 21">C176</strain>
    </source>
</reference>
<dbReference type="Pfam" id="PF00334">
    <property type="entry name" value="NDK"/>
    <property type="match status" value="1"/>
</dbReference>
<evidence type="ECO:0000259" key="19">
    <source>
        <dbReference type="SMART" id="SM00562"/>
    </source>
</evidence>
<dbReference type="InterPro" id="IPR036850">
    <property type="entry name" value="NDK-like_dom_sf"/>
</dbReference>
<organism evidence="20 21">
    <name type="scientific">Spiribacter salilacus</name>
    <dbReference type="NCBI Taxonomy" id="2664894"/>
    <lineage>
        <taxon>Bacteria</taxon>
        <taxon>Pseudomonadati</taxon>
        <taxon>Pseudomonadota</taxon>
        <taxon>Gammaproteobacteria</taxon>
        <taxon>Chromatiales</taxon>
        <taxon>Ectothiorhodospiraceae</taxon>
        <taxon>Spiribacter</taxon>
    </lineage>
</organism>
<keyword evidence="14 15" id="KW-0546">Nucleotide metabolism</keyword>
<dbReference type="NCBIfam" id="NF001908">
    <property type="entry name" value="PRK00668.1"/>
    <property type="match status" value="1"/>
</dbReference>
<keyword evidence="6 15" id="KW-0963">Cytoplasm</keyword>
<comment type="similarity">
    <text evidence="3 15 16 17">Belongs to the NDK family.</text>
</comment>
<dbReference type="FunFam" id="3.30.70.141:FF:000001">
    <property type="entry name" value="Nucleoside diphosphate kinase"/>
    <property type="match status" value="1"/>
</dbReference>
<name>A0A6N7QM94_9GAMM</name>
<dbReference type="PROSITE" id="PS51374">
    <property type="entry name" value="NDPK_LIKE"/>
    <property type="match status" value="1"/>
</dbReference>
<dbReference type="GO" id="GO:0006228">
    <property type="term" value="P:UTP biosynthetic process"/>
    <property type="evidence" value="ECO:0007669"/>
    <property type="project" value="UniProtKB-UniRule"/>
</dbReference>
<dbReference type="GO" id="GO:0046872">
    <property type="term" value="F:metal ion binding"/>
    <property type="evidence" value="ECO:0007669"/>
    <property type="project" value="UniProtKB-KW"/>
</dbReference>
<comment type="subunit">
    <text evidence="15">Homotetramer.</text>
</comment>
<comment type="subcellular location">
    <subcellularLocation>
        <location evidence="2 15">Cytoplasm</location>
    </subcellularLocation>
</comment>
<keyword evidence="12 15" id="KW-0067">ATP-binding</keyword>
<keyword evidence="11 15" id="KW-0418">Kinase</keyword>
<dbReference type="GO" id="GO:0005524">
    <property type="term" value="F:ATP binding"/>
    <property type="evidence" value="ECO:0007669"/>
    <property type="project" value="UniProtKB-UniRule"/>
</dbReference>
<dbReference type="PANTHER" id="PTHR11349">
    <property type="entry name" value="NUCLEOSIDE DIPHOSPHATE KINASE"/>
    <property type="match status" value="1"/>
</dbReference>
<dbReference type="Gene3D" id="3.30.70.141">
    <property type="entry name" value="Nucleoside diphosphate kinase-like domain"/>
    <property type="match status" value="1"/>
</dbReference>
<keyword evidence="7 15" id="KW-0597">Phosphoprotein</keyword>
<dbReference type="AlphaFoldDB" id="A0A6N7QM94"/>
<evidence type="ECO:0000313" key="20">
    <source>
        <dbReference type="EMBL" id="MRH77521.1"/>
    </source>
</evidence>
<evidence type="ECO:0000256" key="8">
    <source>
        <dbReference type="ARBA" id="ARBA00022679"/>
    </source>
</evidence>
<comment type="catalytic activity">
    <reaction evidence="15 18">
        <text>a 2'-deoxyribonucleoside 5'-diphosphate + ATP = a 2'-deoxyribonucleoside 5'-triphosphate + ADP</text>
        <dbReference type="Rhea" id="RHEA:44640"/>
        <dbReference type="ChEBI" id="CHEBI:30616"/>
        <dbReference type="ChEBI" id="CHEBI:61560"/>
        <dbReference type="ChEBI" id="CHEBI:73316"/>
        <dbReference type="ChEBI" id="CHEBI:456216"/>
        <dbReference type="EC" id="2.7.4.6"/>
    </reaction>
</comment>
<dbReference type="GO" id="GO:0006183">
    <property type="term" value="P:GTP biosynthetic process"/>
    <property type="evidence" value="ECO:0007669"/>
    <property type="project" value="UniProtKB-UniRule"/>
</dbReference>
<accession>A0A6N7QM94</accession>
<dbReference type="HAMAP" id="MF_00451">
    <property type="entry name" value="NDP_kinase"/>
    <property type="match status" value="1"/>
</dbReference>
<feature type="binding site" evidence="15 16">
    <location>
        <position position="93"/>
    </location>
    <ligand>
        <name>ATP</name>
        <dbReference type="ChEBI" id="CHEBI:30616"/>
    </ligand>
</feature>
<dbReference type="Proteomes" id="UP000433788">
    <property type="component" value="Unassembled WGS sequence"/>
</dbReference>
<evidence type="ECO:0000256" key="11">
    <source>
        <dbReference type="ARBA" id="ARBA00022777"/>
    </source>
</evidence>
<evidence type="ECO:0000256" key="16">
    <source>
        <dbReference type="PROSITE-ProRule" id="PRU00706"/>
    </source>
</evidence>
<feature type="binding site" evidence="15 16">
    <location>
        <position position="11"/>
    </location>
    <ligand>
        <name>ATP</name>
        <dbReference type="ChEBI" id="CHEBI:30616"/>
    </ligand>
</feature>
<keyword evidence="8 15" id="KW-0808">Transferase</keyword>
<evidence type="ECO:0000256" key="12">
    <source>
        <dbReference type="ARBA" id="ARBA00022840"/>
    </source>
</evidence>
<feature type="binding site" evidence="15 16">
    <location>
        <position position="59"/>
    </location>
    <ligand>
        <name>ATP</name>
        <dbReference type="ChEBI" id="CHEBI:30616"/>
    </ligand>
</feature>
<evidence type="ECO:0000256" key="7">
    <source>
        <dbReference type="ARBA" id="ARBA00022553"/>
    </source>
</evidence>
<feature type="binding site" evidence="15 16">
    <location>
        <position position="114"/>
    </location>
    <ligand>
        <name>ATP</name>
        <dbReference type="ChEBI" id="CHEBI:30616"/>
    </ligand>
</feature>
<dbReference type="GO" id="GO:0005737">
    <property type="term" value="C:cytoplasm"/>
    <property type="evidence" value="ECO:0007669"/>
    <property type="project" value="UniProtKB-SubCell"/>
</dbReference>
<dbReference type="CDD" id="cd04413">
    <property type="entry name" value="NDPk_I"/>
    <property type="match status" value="1"/>
</dbReference>
<evidence type="ECO:0000256" key="1">
    <source>
        <dbReference type="ARBA" id="ARBA00001946"/>
    </source>
</evidence>